<dbReference type="STRING" id="1346286.SAMN05444362_1169"/>
<dbReference type="InterPro" id="IPR023346">
    <property type="entry name" value="Lysozyme-like_dom_sf"/>
</dbReference>
<dbReference type="Proteomes" id="UP000184480">
    <property type="component" value="Unassembled WGS sequence"/>
</dbReference>
<keyword evidence="3" id="KW-1185">Reference proteome</keyword>
<dbReference type="GO" id="GO:0006032">
    <property type="term" value="P:chitin catabolic process"/>
    <property type="evidence" value="ECO:0007669"/>
    <property type="project" value="InterPro"/>
</dbReference>
<sequence>MKITDNQLKLIYPLSTKENREKYLSYINQYLEEFEVNTPERVCAFLAQIGHESGQLRYVEEIASGSAYEGRKDLGNTCKGDGTRYKGRGLIQITGRANYQALSDAMKIDFVANPYLLKEPVYAVLCAFWYWKDRKLNRYATSGEKDFKTLTRRINGGLNGYQSRLILWNKAKEVLL</sequence>
<feature type="domain" description="Glycoside hydrolase family 19 catalytic" evidence="1">
    <location>
        <begin position="47"/>
        <end position="136"/>
    </location>
</feature>
<dbReference type="PANTHER" id="PTHR34408">
    <property type="entry name" value="FAMILY PROTEIN, PUTATIVE-RELATED"/>
    <property type="match status" value="1"/>
</dbReference>
<dbReference type="InterPro" id="IPR052354">
    <property type="entry name" value="Cell_Wall_Dynamics_Protein"/>
</dbReference>
<dbReference type="GO" id="GO:0004568">
    <property type="term" value="F:chitinase activity"/>
    <property type="evidence" value="ECO:0007669"/>
    <property type="project" value="InterPro"/>
</dbReference>
<organism evidence="2 3">
    <name type="scientific">Dysgonomonas macrotermitis</name>
    <dbReference type="NCBI Taxonomy" id="1346286"/>
    <lineage>
        <taxon>Bacteria</taxon>
        <taxon>Pseudomonadati</taxon>
        <taxon>Bacteroidota</taxon>
        <taxon>Bacteroidia</taxon>
        <taxon>Bacteroidales</taxon>
        <taxon>Dysgonomonadaceae</taxon>
        <taxon>Dysgonomonas</taxon>
    </lineage>
</organism>
<dbReference type="InterPro" id="IPR000726">
    <property type="entry name" value="Glyco_hydro_19_cat"/>
</dbReference>
<proteinExistence type="predicted"/>
<dbReference type="AlphaFoldDB" id="A0A1M5HBB8"/>
<dbReference type="Pfam" id="PF00182">
    <property type="entry name" value="Glyco_hydro_19"/>
    <property type="match status" value="1"/>
</dbReference>
<evidence type="ECO:0000259" key="1">
    <source>
        <dbReference type="Pfam" id="PF00182"/>
    </source>
</evidence>
<dbReference type="RefSeq" id="WP_062182873.1">
    <property type="nucleotide sequence ID" value="NZ_BBXL01000019.1"/>
</dbReference>
<accession>A0A1M5HBB8</accession>
<gene>
    <name evidence="2" type="ORF">SAMN05444362_1169</name>
</gene>
<dbReference type="Gene3D" id="1.10.530.10">
    <property type="match status" value="1"/>
</dbReference>
<dbReference type="EMBL" id="FQUC01000016">
    <property type="protein sequence ID" value="SHG13244.1"/>
    <property type="molecule type" value="Genomic_DNA"/>
</dbReference>
<evidence type="ECO:0000313" key="3">
    <source>
        <dbReference type="Proteomes" id="UP000184480"/>
    </source>
</evidence>
<protein>
    <submittedName>
        <fullName evidence="2">Predicted chitinase</fullName>
    </submittedName>
</protein>
<dbReference type="OrthoDB" id="961266at2"/>
<reference evidence="3" key="1">
    <citation type="submission" date="2016-11" db="EMBL/GenBank/DDBJ databases">
        <authorList>
            <person name="Varghese N."/>
            <person name="Submissions S."/>
        </authorList>
    </citation>
    <scope>NUCLEOTIDE SEQUENCE [LARGE SCALE GENOMIC DNA]</scope>
    <source>
        <strain evidence="3">DSM 27370</strain>
    </source>
</reference>
<dbReference type="PANTHER" id="PTHR34408:SF1">
    <property type="entry name" value="GLYCOSYL HYDROLASE FAMILY 19 DOMAIN-CONTAINING PROTEIN HI_1415"/>
    <property type="match status" value="1"/>
</dbReference>
<dbReference type="GO" id="GO:0016998">
    <property type="term" value="P:cell wall macromolecule catabolic process"/>
    <property type="evidence" value="ECO:0007669"/>
    <property type="project" value="InterPro"/>
</dbReference>
<dbReference type="SUPFAM" id="SSF53955">
    <property type="entry name" value="Lysozyme-like"/>
    <property type="match status" value="1"/>
</dbReference>
<evidence type="ECO:0000313" key="2">
    <source>
        <dbReference type="EMBL" id="SHG13244.1"/>
    </source>
</evidence>
<name>A0A1M5HBB8_9BACT</name>